<dbReference type="Proteomes" id="UP000315344">
    <property type="component" value="Unassembled WGS sequence"/>
</dbReference>
<name>A0A533I598_PARDE</name>
<feature type="domain" description="DUF1468" evidence="2">
    <location>
        <begin position="6"/>
        <end position="143"/>
    </location>
</feature>
<evidence type="ECO:0000313" key="4">
    <source>
        <dbReference type="Proteomes" id="UP000315344"/>
    </source>
</evidence>
<gene>
    <name evidence="3" type="ORF">DI616_17330</name>
</gene>
<keyword evidence="1" id="KW-1133">Transmembrane helix</keyword>
<dbReference type="EMBL" id="VAFL01000019">
    <property type="protein sequence ID" value="TKW64878.1"/>
    <property type="molecule type" value="Genomic_DNA"/>
</dbReference>
<dbReference type="Pfam" id="PF07331">
    <property type="entry name" value="TctB"/>
    <property type="match status" value="1"/>
</dbReference>
<dbReference type="AlphaFoldDB" id="A0A533I598"/>
<proteinExistence type="predicted"/>
<evidence type="ECO:0000259" key="2">
    <source>
        <dbReference type="Pfam" id="PF07331"/>
    </source>
</evidence>
<dbReference type="InterPro" id="IPR009936">
    <property type="entry name" value="DUF1468"/>
</dbReference>
<accession>A0A533I598</accession>
<reference evidence="3 4" key="1">
    <citation type="journal article" date="2017" name="Nat. Commun.">
        <title>In situ click chemistry generation of cyclooxygenase-2 inhibitors.</title>
        <authorList>
            <person name="Bhardwaj A."/>
            <person name="Kaur J."/>
            <person name="Wuest M."/>
            <person name="Wuest F."/>
        </authorList>
    </citation>
    <scope>NUCLEOTIDE SEQUENCE [LARGE SCALE GENOMIC DNA]</scope>
    <source>
        <strain evidence="3">S2_012_000_R3_94</strain>
    </source>
</reference>
<keyword evidence="1" id="KW-0812">Transmembrane</keyword>
<comment type="caution">
    <text evidence="3">The sequence shown here is derived from an EMBL/GenBank/DDBJ whole genome shotgun (WGS) entry which is preliminary data.</text>
</comment>
<evidence type="ECO:0000313" key="3">
    <source>
        <dbReference type="EMBL" id="TKW64878.1"/>
    </source>
</evidence>
<feature type="transmembrane region" description="Helical" evidence="1">
    <location>
        <begin position="73"/>
        <end position="90"/>
    </location>
</feature>
<protein>
    <submittedName>
        <fullName evidence="3">Tripartite tricarboxylate transporter TctB family protein</fullName>
    </submittedName>
</protein>
<feature type="transmembrane region" description="Helical" evidence="1">
    <location>
        <begin position="31"/>
        <end position="52"/>
    </location>
</feature>
<feature type="transmembrane region" description="Helical" evidence="1">
    <location>
        <begin position="121"/>
        <end position="142"/>
    </location>
</feature>
<feature type="transmembrane region" description="Helical" evidence="1">
    <location>
        <begin position="96"/>
        <end position="114"/>
    </location>
</feature>
<organism evidence="3 4">
    <name type="scientific">Paracoccus denitrificans</name>
    <dbReference type="NCBI Taxonomy" id="266"/>
    <lineage>
        <taxon>Bacteria</taxon>
        <taxon>Pseudomonadati</taxon>
        <taxon>Pseudomonadota</taxon>
        <taxon>Alphaproteobacteria</taxon>
        <taxon>Rhodobacterales</taxon>
        <taxon>Paracoccaceae</taxon>
        <taxon>Paracoccus</taxon>
    </lineage>
</organism>
<keyword evidence="1" id="KW-0472">Membrane</keyword>
<sequence length="148" mass="15779">MGRIFVVTCVILAAAFMWIEAGSYPDAARRLPQLIAGVVILLGLIAILQTGFRLARANQSGEGAMFTAPDPQNLLIGIGFAVLIAIYIWAIPRLGYLPSTVLMLLIPLAALRPVGWAGIAVTLLAVVSVIWGIFIWFLGLPIPLFPGA</sequence>
<evidence type="ECO:0000256" key="1">
    <source>
        <dbReference type="SAM" id="Phobius"/>
    </source>
</evidence>